<keyword evidence="3" id="KW-0067">ATP-binding</keyword>
<name>A0ABT2V2Z9_9FIRM</name>
<dbReference type="Proteomes" id="UP001652395">
    <property type="component" value="Unassembled WGS sequence"/>
</dbReference>
<evidence type="ECO:0000313" key="5">
    <source>
        <dbReference type="EMBL" id="MCU6801202.1"/>
    </source>
</evidence>
<comment type="caution">
    <text evidence="5">The sequence shown here is derived from an EMBL/GenBank/DDBJ whole genome shotgun (WGS) entry which is preliminary data.</text>
</comment>
<dbReference type="InterPro" id="IPR014818">
    <property type="entry name" value="Phage/plasmid_primase_P4_C"/>
</dbReference>
<reference evidence="5 6" key="1">
    <citation type="journal article" date="2021" name="ISME Commun">
        <title>Automated analysis of genomic sequences facilitates high-throughput and comprehensive description of bacteria.</title>
        <authorList>
            <person name="Hitch T.C.A."/>
        </authorList>
    </citation>
    <scope>NUCLEOTIDE SEQUENCE [LARGE SCALE GENOMIC DNA]</scope>
    <source>
        <strain evidence="6">f_CCE</strain>
    </source>
</reference>
<dbReference type="Pfam" id="PF19263">
    <property type="entry name" value="DUF5906"/>
    <property type="match status" value="1"/>
</dbReference>
<dbReference type="PANTHER" id="PTHR35372">
    <property type="entry name" value="ATP BINDING PROTEIN-RELATED"/>
    <property type="match status" value="1"/>
</dbReference>
<keyword evidence="6" id="KW-1185">Reference proteome</keyword>
<feature type="domain" description="SF3 helicase" evidence="4">
    <location>
        <begin position="302"/>
        <end position="457"/>
    </location>
</feature>
<dbReference type="RefSeq" id="WP_158360139.1">
    <property type="nucleotide sequence ID" value="NZ_JAOQJF010000043.1"/>
</dbReference>
<evidence type="ECO:0000256" key="1">
    <source>
        <dbReference type="ARBA" id="ARBA00022741"/>
    </source>
</evidence>
<protein>
    <submittedName>
        <fullName evidence="5">Phage/plasmid primase, P4 family</fullName>
    </submittedName>
</protein>
<organism evidence="5 6">
    <name type="scientific">Alitiscatomonas aceti</name>
    <dbReference type="NCBI Taxonomy" id="2981724"/>
    <lineage>
        <taxon>Bacteria</taxon>
        <taxon>Bacillati</taxon>
        <taxon>Bacillota</taxon>
        <taxon>Clostridia</taxon>
        <taxon>Lachnospirales</taxon>
        <taxon>Lachnospiraceae</taxon>
        <taxon>Alitiscatomonas</taxon>
    </lineage>
</organism>
<accession>A0ABT2V2Z9</accession>
<gene>
    <name evidence="5" type="ORF">OCV69_14920</name>
</gene>
<dbReference type="InterPro" id="IPR027417">
    <property type="entry name" value="P-loop_NTPase"/>
</dbReference>
<dbReference type="NCBIfam" id="TIGR01613">
    <property type="entry name" value="primase_Cterm"/>
    <property type="match status" value="1"/>
</dbReference>
<keyword evidence="2" id="KW-0378">Hydrolase</keyword>
<dbReference type="PROSITE" id="PS51206">
    <property type="entry name" value="SF3_HELICASE_1"/>
    <property type="match status" value="1"/>
</dbReference>
<evidence type="ECO:0000259" key="4">
    <source>
        <dbReference type="PROSITE" id="PS51206"/>
    </source>
</evidence>
<sequence>MNRAIINKLVRKAPASLESSYIFVNDNRAICEAVITVGFTSLYVSREGSSFFTLETLCDFIRDTVNTGSEIENYTFVLACFRKRTNDSLEAVLKNNLLQYKSGAYTLFKDKEYLAKYDRQGELEEALRAYVRRFEGSDEILVDKRQFCRYSDSGAVQGIIDIAIVRYLMETYCMFVSGKELYIYQNGCYVLDRDGVRIKQVISGLIPDRYITYRNLSSIYSLLLEQQPIQKTMEELNCYPAWWINFRNGMFDVKAGKLHRHRPEYYSINQIPHELDMKVRENMEAAGTATRKFLSAALPDPEDQVMLWEYIGYCMTRDTGFQKFLILRGDGGTGKSKVIHMVEEIVGADNCSGVSLQDLNERFFPSMLYGKLVNACADISSEAMMQVDNIKKATGEDIMICEKKNKDPTPFRSYAKLLFSANKIPLNLDEKSNAFYRRLLILSMEHKPSEEEKDLELSDKLHAELGYSVWMAVGALKKLYKDGKFVESAGCRSQVEDLYRAADTVKAFADECLEPAPGKRMARTMIYDSYKEYCDSYGRKPHSPMIFYRSLAEKGYAEGRGKDGRFFKDIALRDDGFVSVD</sequence>
<dbReference type="SUPFAM" id="SSF52540">
    <property type="entry name" value="P-loop containing nucleoside triphosphate hydrolases"/>
    <property type="match status" value="1"/>
</dbReference>
<dbReference type="InterPro" id="IPR051620">
    <property type="entry name" value="ORF904-like_C"/>
</dbReference>
<dbReference type="InterPro" id="IPR006500">
    <property type="entry name" value="Helicase_put_C_phage/plasmid"/>
</dbReference>
<dbReference type="EMBL" id="JAOQJF010000043">
    <property type="protein sequence ID" value="MCU6801202.1"/>
    <property type="molecule type" value="Genomic_DNA"/>
</dbReference>
<dbReference type="InterPro" id="IPR045455">
    <property type="entry name" value="NrS-1_pol-like_helicase"/>
</dbReference>
<keyword evidence="1" id="KW-0547">Nucleotide-binding</keyword>
<evidence type="ECO:0000313" key="6">
    <source>
        <dbReference type="Proteomes" id="UP001652395"/>
    </source>
</evidence>
<dbReference type="InterPro" id="IPR014015">
    <property type="entry name" value="Helicase_SF3_DNA-vir"/>
</dbReference>
<dbReference type="Pfam" id="PF08706">
    <property type="entry name" value="D5_N"/>
    <property type="match status" value="1"/>
</dbReference>
<evidence type="ECO:0000256" key="2">
    <source>
        <dbReference type="ARBA" id="ARBA00022801"/>
    </source>
</evidence>
<evidence type="ECO:0000256" key="3">
    <source>
        <dbReference type="ARBA" id="ARBA00022840"/>
    </source>
</evidence>
<dbReference type="PANTHER" id="PTHR35372:SF2">
    <property type="entry name" value="SF3 HELICASE DOMAIN-CONTAINING PROTEIN"/>
    <property type="match status" value="1"/>
</dbReference>
<proteinExistence type="predicted"/>
<dbReference type="Gene3D" id="3.40.50.300">
    <property type="entry name" value="P-loop containing nucleotide triphosphate hydrolases"/>
    <property type="match status" value="1"/>
</dbReference>